<name>A0A4U1MF07_9BACL</name>
<keyword evidence="2" id="KW-0808">Transferase</keyword>
<comment type="caution">
    <text evidence="2">The sequence shown here is derived from an EMBL/GenBank/DDBJ whole genome shotgun (WGS) entry which is preliminary data.</text>
</comment>
<dbReference type="EMBL" id="SWFM01000005">
    <property type="protein sequence ID" value="TKD68830.1"/>
    <property type="molecule type" value="Genomic_DNA"/>
</dbReference>
<dbReference type="InterPro" id="IPR000182">
    <property type="entry name" value="GNAT_dom"/>
</dbReference>
<dbReference type="SUPFAM" id="SSF55729">
    <property type="entry name" value="Acyl-CoA N-acyltransferases (Nat)"/>
    <property type="match status" value="1"/>
</dbReference>
<reference evidence="2 3" key="1">
    <citation type="submission" date="2019-04" db="EMBL/GenBank/DDBJ databases">
        <title>Genome sequence of Bacillus hwajinpoensis strain Y2.</title>
        <authorList>
            <person name="Fair J.L."/>
            <person name="Maclea K.S."/>
        </authorList>
    </citation>
    <scope>NUCLEOTIDE SEQUENCE [LARGE SCALE GENOMIC DNA]</scope>
    <source>
        <strain evidence="2 3">Y2</strain>
    </source>
</reference>
<feature type="domain" description="N-acetyltransferase" evidence="1">
    <location>
        <begin position="12"/>
        <end position="166"/>
    </location>
</feature>
<dbReference type="Pfam" id="PF13302">
    <property type="entry name" value="Acetyltransf_3"/>
    <property type="match status" value="1"/>
</dbReference>
<organism evidence="2 3">
    <name type="scientific">Guptibacillus hwajinpoensis</name>
    <dbReference type="NCBI Taxonomy" id="208199"/>
    <lineage>
        <taxon>Bacteria</taxon>
        <taxon>Bacillati</taxon>
        <taxon>Bacillota</taxon>
        <taxon>Bacilli</taxon>
        <taxon>Bacillales</taxon>
        <taxon>Guptibacillaceae</taxon>
        <taxon>Guptibacillus</taxon>
    </lineage>
</organism>
<sequence length="171" mass="19966">MRKMPYLQTDRLTIIPFSFDLIKAMANKKELEKLLKVDVPEEFDNVQFEEFLPFHLNDSSVSRVSHTWEGVLIHTCDEKVIGTMGFKNVESSNNLEVGYQLIPAYRNKGYAVEMANALVNWAFPERKTDKVNNDEVNEIMKRLGLSRLTVEPHIVKDRIDEEKLKKENEYM</sequence>
<evidence type="ECO:0000313" key="2">
    <source>
        <dbReference type="EMBL" id="TKD68830.1"/>
    </source>
</evidence>
<dbReference type="InterPro" id="IPR016181">
    <property type="entry name" value="Acyl_CoA_acyltransferase"/>
</dbReference>
<dbReference type="Gene3D" id="3.40.630.30">
    <property type="match status" value="1"/>
</dbReference>
<evidence type="ECO:0000313" key="3">
    <source>
        <dbReference type="Proteomes" id="UP000310541"/>
    </source>
</evidence>
<evidence type="ECO:0000259" key="1">
    <source>
        <dbReference type="PROSITE" id="PS51186"/>
    </source>
</evidence>
<dbReference type="PANTHER" id="PTHR43792:SF13">
    <property type="entry name" value="ACETYLTRANSFERASE"/>
    <property type="match status" value="1"/>
</dbReference>
<dbReference type="AlphaFoldDB" id="A0A4U1MF07"/>
<dbReference type="InterPro" id="IPR051531">
    <property type="entry name" value="N-acetyltransferase"/>
</dbReference>
<dbReference type="OrthoDB" id="452315at2"/>
<dbReference type="GO" id="GO:0016747">
    <property type="term" value="F:acyltransferase activity, transferring groups other than amino-acyl groups"/>
    <property type="evidence" value="ECO:0007669"/>
    <property type="project" value="InterPro"/>
</dbReference>
<dbReference type="PANTHER" id="PTHR43792">
    <property type="entry name" value="GNAT FAMILY, PUTATIVE (AFU_ORTHOLOGUE AFUA_3G00765)-RELATED-RELATED"/>
    <property type="match status" value="1"/>
</dbReference>
<gene>
    <name evidence="2" type="ORF">FBF83_16675</name>
</gene>
<accession>A0A4U1MF07</accession>
<protein>
    <submittedName>
        <fullName evidence="2">GNAT family N-acetyltransferase</fullName>
    </submittedName>
</protein>
<proteinExistence type="predicted"/>
<dbReference type="PROSITE" id="PS51186">
    <property type="entry name" value="GNAT"/>
    <property type="match status" value="1"/>
</dbReference>
<dbReference type="Proteomes" id="UP000310541">
    <property type="component" value="Unassembled WGS sequence"/>
</dbReference>